<keyword evidence="2 6" id="KW-0378">Hydrolase</keyword>
<dbReference type="PANTHER" id="PTHR45626">
    <property type="entry name" value="TRANSCRIPTION TERMINATION FACTOR 2-RELATED"/>
    <property type="match status" value="1"/>
</dbReference>
<dbReference type="GO" id="GO:0016787">
    <property type="term" value="F:hydrolase activity"/>
    <property type="evidence" value="ECO:0007669"/>
    <property type="project" value="UniProtKB-KW"/>
</dbReference>
<evidence type="ECO:0000259" key="5">
    <source>
        <dbReference type="PROSITE" id="PS51194"/>
    </source>
</evidence>
<feature type="domain" description="Helicase ATP-binding" evidence="4">
    <location>
        <begin position="2"/>
        <end position="174"/>
    </location>
</feature>
<dbReference type="GO" id="GO:0006281">
    <property type="term" value="P:DNA repair"/>
    <property type="evidence" value="ECO:0007669"/>
    <property type="project" value="TreeGrafter"/>
</dbReference>
<keyword evidence="7" id="KW-1185">Reference proteome</keyword>
<evidence type="ECO:0000256" key="3">
    <source>
        <dbReference type="ARBA" id="ARBA00022840"/>
    </source>
</evidence>
<dbReference type="InterPro" id="IPR001650">
    <property type="entry name" value="Helicase_C-like"/>
</dbReference>
<evidence type="ECO:0000313" key="6">
    <source>
        <dbReference type="EMBL" id="KAJ7088416.1"/>
    </source>
</evidence>
<dbReference type="Gene3D" id="3.40.50.10810">
    <property type="entry name" value="Tandem AAA-ATPase domain"/>
    <property type="match status" value="1"/>
</dbReference>
<dbReference type="SMART" id="SM00490">
    <property type="entry name" value="HELICc"/>
    <property type="match status" value="1"/>
</dbReference>
<dbReference type="InterPro" id="IPR014001">
    <property type="entry name" value="Helicase_ATP-bd"/>
</dbReference>
<proteinExistence type="predicted"/>
<evidence type="ECO:0000256" key="2">
    <source>
        <dbReference type="ARBA" id="ARBA00022801"/>
    </source>
</evidence>
<evidence type="ECO:0000313" key="7">
    <source>
        <dbReference type="Proteomes" id="UP001222325"/>
    </source>
</evidence>
<evidence type="ECO:0000259" key="4">
    <source>
        <dbReference type="PROSITE" id="PS51192"/>
    </source>
</evidence>
<dbReference type="SUPFAM" id="SSF52540">
    <property type="entry name" value="P-loop containing nucleoside triphosphate hydrolases"/>
    <property type="match status" value="2"/>
</dbReference>
<evidence type="ECO:0000256" key="1">
    <source>
        <dbReference type="ARBA" id="ARBA00022741"/>
    </source>
</evidence>
<keyword evidence="1" id="KW-0547">Nucleotide-binding</keyword>
<dbReference type="GO" id="GO:0005634">
    <property type="term" value="C:nucleus"/>
    <property type="evidence" value="ECO:0007669"/>
    <property type="project" value="TreeGrafter"/>
</dbReference>
<dbReference type="GO" id="GO:0008094">
    <property type="term" value="F:ATP-dependent activity, acting on DNA"/>
    <property type="evidence" value="ECO:0007669"/>
    <property type="project" value="TreeGrafter"/>
</dbReference>
<comment type="caution">
    <text evidence="6">The sequence shown here is derived from an EMBL/GenBank/DDBJ whole genome shotgun (WGS) entry which is preliminary data.</text>
</comment>
<dbReference type="CDD" id="cd18008">
    <property type="entry name" value="DEXDc_SHPRH-like"/>
    <property type="match status" value="1"/>
</dbReference>
<dbReference type="Pfam" id="PF00176">
    <property type="entry name" value="SNF2-rel_dom"/>
    <property type="match status" value="1"/>
</dbReference>
<dbReference type="InterPro" id="IPR000330">
    <property type="entry name" value="SNF2_N"/>
</dbReference>
<dbReference type="InterPro" id="IPR050628">
    <property type="entry name" value="SNF2_RAD54_helicase_TF"/>
</dbReference>
<dbReference type="EMBL" id="JARJCN010000026">
    <property type="protein sequence ID" value="KAJ7088416.1"/>
    <property type="molecule type" value="Genomic_DNA"/>
</dbReference>
<dbReference type="InterPro" id="IPR038718">
    <property type="entry name" value="SNF2-like_sf"/>
</dbReference>
<dbReference type="SMART" id="SM00487">
    <property type="entry name" value="DEXDc"/>
    <property type="match status" value="1"/>
</dbReference>
<dbReference type="InterPro" id="IPR049730">
    <property type="entry name" value="SNF2/RAD54-like_C"/>
</dbReference>
<dbReference type="GO" id="GO:0005524">
    <property type="term" value="F:ATP binding"/>
    <property type="evidence" value="ECO:0007669"/>
    <property type="project" value="UniProtKB-KW"/>
</dbReference>
<accession>A0AAD6U2Q3</accession>
<protein>
    <submittedName>
        <fullName evidence="6">P-loop containing nucleoside triphosphate hydrolase protein</fullName>
    </submittedName>
</protein>
<dbReference type="PROSITE" id="PS51194">
    <property type="entry name" value="HELICASE_CTER"/>
    <property type="match status" value="1"/>
</dbReference>
<reference evidence="6" key="1">
    <citation type="submission" date="2023-03" db="EMBL/GenBank/DDBJ databases">
        <title>Massive genome expansion in bonnet fungi (Mycena s.s.) driven by repeated elements and novel gene families across ecological guilds.</title>
        <authorList>
            <consortium name="Lawrence Berkeley National Laboratory"/>
            <person name="Harder C.B."/>
            <person name="Miyauchi S."/>
            <person name="Viragh M."/>
            <person name="Kuo A."/>
            <person name="Thoen E."/>
            <person name="Andreopoulos B."/>
            <person name="Lu D."/>
            <person name="Skrede I."/>
            <person name="Drula E."/>
            <person name="Henrissat B."/>
            <person name="Morin E."/>
            <person name="Kohler A."/>
            <person name="Barry K."/>
            <person name="LaButti K."/>
            <person name="Morin E."/>
            <person name="Salamov A."/>
            <person name="Lipzen A."/>
            <person name="Mereny Z."/>
            <person name="Hegedus B."/>
            <person name="Baldrian P."/>
            <person name="Stursova M."/>
            <person name="Weitz H."/>
            <person name="Taylor A."/>
            <person name="Grigoriev I.V."/>
            <person name="Nagy L.G."/>
            <person name="Martin F."/>
            <person name="Kauserud H."/>
        </authorList>
    </citation>
    <scope>NUCLEOTIDE SEQUENCE</scope>
    <source>
        <strain evidence="6">CBHHK173m</strain>
    </source>
</reference>
<dbReference type="PROSITE" id="PS51192">
    <property type="entry name" value="HELICASE_ATP_BIND_1"/>
    <property type="match status" value="1"/>
</dbReference>
<dbReference type="CDD" id="cd18793">
    <property type="entry name" value="SF2_C_SNF"/>
    <property type="match status" value="1"/>
</dbReference>
<dbReference type="Proteomes" id="UP001222325">
    <property type="component" value="Unassembled WGS sequence"/>
</dbReference>
<dbReference type="AlphaFoldDB" id="A0AAD6U2Q3"/>
<feature type="domain" description="Helicase C-terminal" evidence="5">
    <location>
        <begin position="342"/>
        <end position="499"/>
    </location>
</feature>
<dbReference type="InterPro" id="IPR027417">
    <property type="entry name" value="P-loop_NTPase"/>
</dbReference>
<name>A0AAD6U2Q3_9AGAR</name>
<sequence>MYDRERLGKSTLLAYDMGLGKTVTASALVCSNRTPAFTDFPTTLVIAPSIGILQHWQGELTKFAPKLRVVLYHKDGRKHDPRLPDIALLTLSELRNQYAAYIDENTTDSEKYPLYSGTFHRVIIDEAHTIRNPESASAKACWALKKSHGLCLTGTPAQNKLMDLHSLLKFLEVASEGLNDLTTFNARVTAPYEGGDFERPMELIVRVLSECMIYRPKNPRLVRLPKLHASVVVAVELTPAEREVYLYMKSDHRFKSQWAKTVRLRQAADHPMLLTTALHRGDIGPKPDDTSDQMRAALDESRADANKTIAQDSPLPIGKLPPSLQKHAAIFKPGYLSSKFIALLGILERIPDGQKVIIFSHFLTNLDLLAEILPRASYARYDGRMGPSERVAALDQIRNEKKCTILLLSIMAGGTGLDIPACNHVVLMEPWWNPYVEEQAISRVHRIGQSRDVRVYRLLVKDSIEDSIVKTQDAKKEIIGGLLSLCEVPDVDEMKKWLA</sequence>
<organism evidence="6 7">
    <name type="scientific">Mycena belliarum</name>
    <dbReference type="NCBI Taxonomy" id="1033014"/>
    <lineage>
        <taxon>Eukaryota</taxon>
        <taxon>Fungi</taxon>
        <taxon>Dikarya</taxon>
        <taxon>Basidiomycota</taxon>
        <taxon>Agaricomycotina</taxon>
        <taxon>Agaricomycetes</taxon>
        <taxon>Agaricomycetidae</taxon>
        <taxon>Agaricales</taxon>
        <taxon>Marasmiineae</taxon>
        <taxon>Mycenaceae</taxon>
        <taxon>Mycena</taxon>
    </lineage>
</organism>
<dbReference type="Pfam" id="PF00271">
    <property type="entry name" value="Helicase_C"/>
    <property type="match status" value="1"/>
</dbReference>
<keyword evidence="3" id="KW-0067">ATP-binding</keyword>
<dbReference type="Gene3D" id="3.40.50.300">
    <property type="entry name" value="P-loop containing nucleotide triphosphate hydrolases"/>
    <property type="match status" value="1"/>
</dbReference>
<gene>
    <name evidence="6" type="ORF">B0H15DRAFT_290123</name>
</gene>